<reference evidence="1 2" key="1">
    <citation type="submission" date="2016-10" db="EMBL/GenBank/DDBJ databases">
        <authorList>
            <person name="de Groot N.N."/>
        </authorList>
    </citation>
    <scope>NUCLEOTIDE SEQUENCE [LARGE SCALE GENOMIC DNA]</scope>
    <source>
        <strain evidence="1 2">DSM 16213</strain>
    </source>
</reference>
<name>A0A1H8IZJ8_9RHOB</name>
<proteinExistence type="predicted"/>
<dbReference type="InterPro" id="IPR029044">
    <property type="entry name" value="Nucleotide-diphossugar_trans"/>
</dbReference>
<keyword evidence="1" id="KW-0808">Transferase</keyword>
<dbReference type="SUPFAM" id="SSF53448">
    <property type="entry name" value="Nucleotide-diphospho-sugar transferases"/>
    <property type="match status" value="1"/>
</dbReference>
<dbReference type="Proteomes" id="UP000199585">
    <property type="component" value="Unassembled WGS sequence"/>
</dbReference>
<keyword evidence="2" id="KW-1185">Reference proteome</keyword>
<gene>
    <name evidence="1" type="ORF">SAMN04488003_1314</name>
</gene>
<dbReference type="STRING" id="245187.SAMN04488003_1314"/>
<organism evidence="1 2">
    <name type="scientific">Loktanella fryxellensis</name>
    <dbReference type="NCBI Taxonomy" id="245187"/>
    <lineage>
        <taxon>Bacteria</taxon>
        <taxon>Pseudomonadati</taxon>
        <taxon>Pseudomonadota</taxon>
        <taxon>Alphaproteobacteria</taxon>
        <taxon>Rhodobacterales</taxon>
        <taxon>Roseobacteraceae</taxon>
        <taxon>Loktanella</taxon>
    </lineage>
</organism>
<dbReference type="OrthoDB" id="5148555at2"/>
<sequence length="608" mass="68661">MTMQAMAATADESGDGAIIIQPAIWPERAVSTQELPYVVLDGAAGLSLDLGGITFGAGGTARTDTYFNLFNLGKWRRFCGDMPLGLQLRGQGRFHLTIFMAADLQFQMRQVEDSPFADRIFGETVTLDGLLTVPLTIAQVDPRCVLFFVITALGDGRLDDFGWTTSTPPRQRPDLVLSVTTFRREAEVMATMDRFRRFRAASRLRDHIRMFVIDNGRSVTAIDGDGVTLFGNANLGGAGGFTRGLLEAQAAGATHCLFMDDDASVHMGAVTRTWMMLAYSRDPKLAVAGAMLDGDSRWQMWENGATFHRGCRPLYHHADLRRADTVLAMEFATTDPVPQGFYGGWWYFAFPLAQVTSLPFPFFVRGDDVSFSLANDFSFVTLPGVASVQQSFIDKASPTTWYLDMRSHLAHHLSLKDKDVGWWGLQRMFLGFYLRTVLRFHYDSLSAVNLAIEDVLRGPEFFAETADMAQRRGDLKALTTTEVWAPVVYAPQLRRGWLNRPMRMLLLLTLNGHLLPLSTWLGTRLTLPAISREDFRLMYGAREITFLNAQRTASYTVRRDRRRFWRESLRLLRNTLRLRRDYDRIATQWRSAYPTLTGRAFWADKLGL</sequence>
<accession>A0A1H8IZJ8</accession>
<dbReference type="GO" id="GO:0016740">
    <property type="term" value="F:transferase activity"/>
    <property type="evidence" value="ECO:0007669"/>
    <property type="project" value="UniProtKB-KW"/>
</dbReference>
<evidence type="ECO:0000313" key="1">
    <source>
        <dbReference type="EMBL" id="SEN73861.1"/>
    </source>
</evidence>
<dbReference type="AlphaFoldDB" id="A0A1H8IZJ8"/>
<dbReference type="RefSeq" id="WP_089905437.1">
    <property type="nucleotide sequence ID" value="NZ_FOCI01000031.1"/>
</dbReference>
<evidence type="ECO:0000313" key="2">
    <source>
        <dbReference type="Proteomes" id="UP000199585"/>
    </source>
</evidence>
<dbReference type="Gene3D" id="3.90.550.60">
    <property type="match status" value="1"/>
</dbReference>
<dbReference type="EMBL" id="FOCI01000031">
    <property type="protein sequence ID" value="SEN73861.1"/>
    <property type="molecule type" value="Genomic_DNA"/>
</dbReference>
<protein>
    <submittedName>
        <fullName evidence="1">Glycosyltransferase, GT2 family</fullName>
    </submittedName>
</protein>